<gene>
    <name evidence="1" type="ORF">IWZ03DRAFT_385485</name>
</gene>
<keyword evidence="2" id="KW-1185">Reference proteome</keyword>
<comment type="caution">
    <text evidence="1">The sequence shown here is derived from an EMBL/GenBank/DDBJ whole genome shotgun (WGS) entry which is preliminary data.</text>
</comment>
<name>A0ABR1KEP0_9PEZI</name>
<proteinExistence type="predicted"/>
<sequence>MPCHAFLFRPTLFLDAVGGWVGGRVDRSASPSFALLLGIARVHLSVFQCMRAFIHALVIACLACTRRLDLAFAFEKESM</sequence>
<organism evidence="1 2">
    <name type="scientific">Phyllosticta citriasiana</name>
    <dbReference type="NCBI Taxonomy" id="595635"/>
    <lineage>
        <taxon>Eukaryota</taxon>
        <taxon>Fungi</taxon>
        <taxon>Dikarya</taxon>
        <taxon>Ascomycota</taxon>
        <taxon>Pezizomycotina</taxon>
        <taxon>Dothideomycetes</taxon>
        <taxon>Dothideomycetes incertae sedis</taxon>
        <taxon>Botryosphaeriales</taxon>
        <taxon>Phyllostictaceae</taxon>
        <taxon>Phyllosticta</taxon>
    </lineage>
</organism>
<evidence type="ECO:0000313" key="2">
    <source>
        <dbReference type="Proteomes" id="UP001363622"/>
    </source>
</evidence>
<accession>A0ABR1KEP0</accession>
<evidence type="ECO:0000313" key="1">
    <source>
        <dbReference type="EMBL" id="KAK7512078.1"/>
    </source>
</evidence>
<dbReference type="EMBL" id="JBBPHU010000011">
    <property type="protein sequence ID" value="KAK7512078.1"/>
    <property type="molecule type" value="Genomic_DNA"/>
</dbReference>
<protein>
    <recommendedName>
        <fullName evidence="3">Secreted protein</fullName>
    </recommendedName>
</protein>
<evidence type="ECO:0008006" key="3">
    <source>
        <dbReference type="Google" id="ProtNLM"/>
    </source>
</evidence>
<dbReference type="Proteomes" id="UP001363622">
    <property type="component" value="Unassembled WGS sequence"/>
</dbReference>
<reference evidence="1 2" key="1">
    <citation type="submission" date="2024-04" db="EMBL/GenBank/DDBJ databases">
        <title>Phyllosticta paracitricarpa is synonymous to the EU quarantine fungus P. citricarpa based on phylogenomic analyses.</title>
        <authorList>
            <consortium name="Lawrence Berkeley National Laboratory"/>
            <person name="Van Ingen-Buijs V.A."/>
            <person name="Van Westerhoven A.C."/>
            <person name="Haridas S."/>
            <person name="Skiadas P."/>
            <person name="Martin F."/>
            <person name="Groenewald J.Z."/>
            <person name="Crous P.W."/>
            <person name="Seidl M.F."/>
        </authorList>
    </citation>
    <scope>NUCLEOTIDE SEQUENCE [LARGE SCALE GENOMIC DNA]</scope>
    <source>
        <strain evidence="1 2">CBS 123371</strain>
    </source>
</reference>